<dbReference type="EMBL" id="BMGL01000005">
    <property type="protein sequence ID" value="GGE11308.1"/>
    <property type="molecule type" value="Genomic_DNA"/>
</dbReference>
<organism evidence="3 4">
    <name type="scientific">Psychroflexus salis</name>
    <dbReference type="NCBI Taxonomy" id="1526574"/>
    <lineage>
        <taxon>Bacteria</taxon>
        <taxon>Pseudomonadati</taxon>
        <taxon>Bacteroidota</taxon>
        <taxon>Flavobacteriia</taxon>
        <taxon>Flavobacteriales</taxon>
        <taxon>Flavobacteriaceae</taxon>
        <taxon>Psychroflexus</taxon>
    </lineage>
</organism>
<feature type="chain" id="PRO_5037157398" evidence="2">
    <location>
        <begin position="24"/>
        <end position="280"/>
    </location>
</feature>
<name>A0A917E7K2_9FLAO</name>
<evidence type="ECO:0000313" key="4">
    <source>
        <dbReference type="Proteomes" id="UP000599688"/>
    </source>
</evidence>
<protein>
    <submittedName>
        <fullName evidence="3">Uncharacterized protein</fullName>
    </submittedName>
</protein>
<dbReference type="RefSeq" id="WP_188405800.1">
    <property type="nucleotide sequence ID" value="NZ_BMGL01000005.1"/>
</dbReference>
<comment type="caution">
    <text evidence="3">The sequence shown here is derived from an EMBL/GenBank/DDBJ whole genome shotgun (WGS) entry which is preliminary data.</text>
</comment>
<proteinExistence type="predicted"/>
<dbReference type="Proteomes" id="UP000599688">
    <property type="component" value="Unassembled WGS sequence"/>
</dbReference>
<keyword evidence="2" id="KW-0732">Signal</keyword>
<feature type="signal peptide" evidence="2">
    <location>
        <begin position="1"/>
        <end position="23"/>
    </location>
</feature>
<feature type="region of interest" description="Disordered" evidence="1">
    <location>
        <begin position="52"/>
        <end position="82"/>
    </location>
</feature>
<evidence type="ECO:0000256" key="1">
    <source>
        <dbReference type="SAM" id="MobiDB-lite"/>
    </source>
</evidence>
<sequence length="280" mass="31067">MKYKLNYTMLLILSSLLFWNCSSDDDNSGTNPQNQNYFPLVVENQWNYENTQTTDEASQTSAETLSVESESNTENGSTYNLESTSTQAGVSFTSILSNGDVFKNDGKLLLSGNVDLDIDQVEIPNFDINFEDLVVYDTQAVEGSILFTDDQVLNLPEFNDISLTLSLSIESKSLGEFQNFDANGELYENVIGSEFIVSIGVDATTTVAPFPFPITIAVIEFQEVVNSTNYFANEVGLIQSETNLNISFSEELSQVPNFNLEDISSQIQQALIDYQVSLED</sequence>
<gene>
    <name evidence="3" type="ORF">GCM10010831_10970</name>
</gene>
<reference evidence="3 4" key="1">
    <citation type="journal article" date="2014" name="Int. J. Syst. Evol. Microbiol.">
        <title>Complete genome sequence of Corynebacterium casei LMG S-19264T (=DSM 44701T), isolated from a smear-ripened cheese.</title>
        <authorList>
            <consortium name="US DOE Joint Genome Institute (JGI-PGF)"/>
            <person name="Walter F."/>
            <person name="Albersmeier A."/>
            <person name="Kalinowski J."/>
            <person name="Ruckert C."/>
        </authorList>
    </citation>
    <scope>NUCLEOTIDE SEQUENCE [LARGE SCALE GENOMIC DNA]</scope>
    <source>
        <strain evidence="3 4">CGMCC 1.12925</strain>
    </source>
</reference>
<accession>A0A917E7K2</accession>
<evidence type="ECO:0000256" key="2">
    <source>
        <dbReference type="SAM" id="SignalP"/>
    </source>
</evidence>
<dbReference type="AlphaFoldDB" id="A0A917E7K2"/>
<keyword evidence="4" id="KW-1185">Reference proteome</keyword>
<evidence type="ECO:0000313" key="3">
    <source>
        <dbReference type="EMBL" id="GGE11308.1"/>
    </source>
</evidence>